<proteinExistence type="inferred from homology"/>
<gene>
    <name evidence="3" type="ORF">RIU57_28335</name>
</gene>
<dbReference type="InterPro" id="IPR019405">
    <property type="entry name" value="Lactonase_7-beta_prop"/>
</dbReference>
<dbReference type="InterPro" id="IPR011048">
    <property type="entry name" value="Haem_d1_sf"/>
</dbReference>
<keyword evidence="3" id="KW-0378">Hydrolase</keyword>
<evidence type="ECO:0000313" key="3">
    <source>
        <dbReference type="EMBL" id="MDR7949061.1"/>
    </source>
</evidence>
<dbReference type="Proteomes" id="UP001264156">
    <property type="component" value="Unassembled WGS sequence"/>
</dbReference>
<sequence length="355" mass="37194">METQPDQRRPSGAVLYTGCRSSAARQGRGRGIAVFALAGPRQLASLGEQTTPENPSYLAFGLSGRVLYAVHGDGTTVSAYQAAEDGGLAPIGRRDCGGRNPVHLLVSRSGRWLMVANYATGTLSALPILADGALGPVASSLALPGDAGPHRTQQTGAHPHQLVYHPASDWIAVPDKGTDAIHTVRIDEATGALQWQGNARLPAGSGPRHLVFSPDGATAWITLELSSQVLAAAVCPDSGTFTPTQRLSTLPDTYTGENTAAGIVLLSDDRLFVSNRGHGSVVAFSVQGSRMTSPRWYLTHGTIPRFITATPDQQRLLVANEDSDVIECLDGTGPLQPIVHTGSPVCIVFKPGVSA</sequence>
<keyword evidence="4" id="KW-1185">Reference proteome</keyword>
<protein>
    <submittedName>
        <fullName evidence="3">Lactonase family protein</fullName>
        <ecNumber evidence="3">3.1.1.-</ecNumber>
    </submittedName>
</protein>
<dbReference type="Pfam" id="PF10282">
    <property type="entry name" value="Lactonase"/>
    <property type="match status" value="1"/>
</dbReference>
<dbReference type="PANTHER" id="PTHR30344">
    <property type="entry name" value="6-PHOSPHOGLUCONOLACTONASE-RELATED"/>
    <property type="match status" value="1"/>
</dbReference>
<name>A0ABU2DLQ4_ACHAE</name>
<dbReference type="Gene3D" id="2.130.10.10">
    <property type="entry name" value="YVTN repeat-like/Quinoprotein amine dehydrogenase"/>
    <property type="match status" value="1"/>
</dbReference>
<dbReference type="PANTHER" id="PTHR30344:SF1">
    <property type="entry name" value="6-PHOSPHOGLUCONOLACTONASE"/>
    <property type="match status" value="1"/>
</dbReference>
<accession>A0ABU2DLQ4</accession>
<dbReference type="SUPFAM" id="SSF51004">
    <property type="entry name" value="C-terminal (heme d1) domain of cytochrome cd1-nitrite reductase"/>
    <property type="match status" value="1"/>
</dbReference>
<evidence type="ECO:0000256" key="2">
    <source>
        <dbReference type="ARBA" id="ARBA00022526"/>
    </source>
</evidence>
<dbReference type="InterPro" id="IPR050282">
    <property type="entry name" value="Cycloisomerase_2"/>
</dbReference>
<dbReference type="RefSeq" id="WP_310535772.1">
    <property type="nucleotide sequence ID" value="NZ_JAVKVN010000015.1"/>
</dbReference>
<comment type="caution">
    <text evidence="3">The sequence shown here is derived from an EMBL/GenBank/DDBJ whole genome shotgun (WGS) entry which is preliminary data.</text>
</comment>
<reference evidence="4" key="1">
    <citation type="submission" date="2023-07" db="EMBL/GenBank/DDBJ databases">
        <title>Glyphosate-induced phosphonatase operons in soil bacteria of genus Achromobacter.</title>
        <authorList>
            <person name="Epiktetov D.O."/>
            <person name="Sviridov A.V."/>
            <person name="Tarlachkov S.V."/>
            <person name="Shushkova T.V."/>
            <person name="Toropygin I.Y."/>
            <person name="Leontievsky A."/>
        </authorList>
    </citation>
    <scope>NUCLEOTIDE SEQUENCE [LARGE SCALE GENOMIC DNA]</scope>
    <source>
        <strain evidence="4">Kg 16</strain>
    </source>
</reference>
<organism evidence="3 4">
    <name type="scientific">Achromobacter aegrifaciens</name>
    <dbReference type="NCBI Taxonomy" id="1287736"/>
    <lineage>
        <taxon>Bacteria</taxon>
        <taxon>Pseudomonadati</taxon>
        <taxon>Pseudomonadota</taxon>
        <taxon>Betaproteobacteria</taxon>
        <taxon>Burkholderiales</taxon>
        <taxon>Alcaligenaceae</taxon>
        <taxon>Achromobacter</taxon>
    </lineage>
</organism>
<dbReference type="EC" id="3.1.1.-" evidence="3"/>
<comment type="similarity">
    <text evidence="1">Belongs to the cycloisomerase 2 family.</text>
</comment>
<dbReference type="InterPro" id="IPR015943">
    <property type="entry name" value="WD40/YVTN_repeat-like_dom_sf"/>
</dbReference>
<keyword evidence="2" id="KW-0119">Carbohydrate metabolism</keyword>
<dbReference type="EMBL" id="JAVKVN010000015">
    <property type="protein sequence ID" value="MDR7949061.1"/>
    <property type="molecule type" value="Genomic_DNA"/>
</dbReference>
<evidence type="ECO:0000313" key="4">
    <source>
        <dbReference type="Proteomes" id="UP001264156"/>
    </source>
</evidence>
<evidence type="ECO:0000256" key="1">
    <source>
        <dbReference type="ARBA" id="ARBA00005564"/>
    </source>
</evidence>
<dbReference type="GO" id="GO:0016787">
    <property type="term" value="F:hydrolase activity"/>
    <property type="evidence" value="ECO:0007669"/>
    <property type="project" value="UniProtKB-KW"/>
</dbReference>
<keyword evidence="2" id="KW-0313">Glucose metabolism</keyword>